<dbReference type="InterPro" id="IPR001611">
    <property type="entry name" value="Leu-rich_rpt"/>
</dbReference>
<dbReference type="SMART" id="SM00365">
    <property type="entry name" value="LRR_SD22"/>
    <property type="match status" value="5"/>
</dbReference>
<dbReference type="Proteomes" id="UP001206925">
    <property type="component" value="Unassembled WGS sequence"/>
</dbReference>
<evidence type="ECO:0000256" key="3">
    <source>
        <dbReference type="ARBA" id="ARBA00023786"/>
    </source>
</evidence>
<comment type="function">
    <text evidence="4">Leucine-rich repeat protein that likely mediates protein interactions, possibly in the context of signal transduction.</text>
</comment>
<dbReference type="InterPro" id="IPR055414">
    <property type="entry name" value="LRR_R13L4/SHOC2-like"/>
</dbReference>
<dbReference type="GO" id="GO:0051707">
    <property type="term" value="P:response to other organism"/>
    <property type="evidence" value="ECO:0007669"/>
    <property type="project" value="UniProtKB-ARBA"/>
</dbReference>
<dbReference type="Pfam" id="PF23598">
    <property type="entry name" value="LRR_14"/>
    <property type="match status" value="1"/>
</dbReference>
<dbReference type="GO" id="GO:0005737">
    <property type="term" value="C:cytoplasm"/>
    <property type="evidence" value="ECO:0007669"/>
    <property type="project" value="TreeGrafter"/>
</dbReference>
<dbReference type="PANTHER" id="PTHR48051:SF54">
    <property type="entry name" value="LEUCINE-RICH REPEAT-CONTAINING PROTEIN"/>
    <property type="match status" value="1"/>
</dbReference>
<dbReference type="FunFam" id="3.80.10.10:FF:000405">
    <property type="entry name" value="Plant intracellular Ras-group-related LRR protein 4"/>
    <property type="match status" value="1"/>
</dbReference>
<comment type="caution">
    <text evidence="6">The sequence shown here is derived from an EMBL/GenBank/DDBJ whole genome shotgun (WGS) entry which is preliminary data.</text>
</comment>
<dbReference type="SMART" id="SM00369">
    <property type="entry name" value="LRR_TYP"/>
    <property type="match status" value="8"/>
</dbReference>
<dbReference type="Pfam" id="PF00560">
    <property type="entry name" value="LRR_1"/>
    <property type="match status" value="1"/>
</dbReference>
<evidence type="ECO:0000313" key="7">
    <source>
        <dbReference type="Proteomes" id="UP001206925"/>
    </source>
</evidence>
<dbReference type="SUPFAM" id="SSF52058">
    <property type="entry name" value="L domain-like"/>
    <property type="match status" value="1"/>
</dbReference>
<dbReference type="PANTHER" id="PTHR48051">
    <property type="match status" value="1"/>
</dbReference>
<accession>A0AAD5G4G2</accession>
<dbReference type="Gene3D" id="3.80.10.10">
    <property type="entry name" value="Ribonuclease Inhibitor"/>
    <property type="match status" value="1"/>
</dbReference>
<reference evidence="6" key="1">
    <citation type="submission" date="2022-06" db="EMBL/GenBank/DDBJ databases">
        <title>Uncovering the hologenomic basis of an extraordinary plant invasion.</title>
        <authorList>
            <person name="Bieker V.C."/>
            <person name="Martin M.D."/>
            <person name="Gilbert T."/>
            <person name="Hodgins K."/>
            <person name="Battlay P."/>
            <person name="Petersen B."/>
            <person name="Wilson J."/>
        </authorList>
    </citation>
    <scope>NUCLEOTIDE SEQUENCE</scope>
    <source>
        <strain evidence="6">AA19_3_7</strain>
        <tissue evidence="6">Leaf</tissue>
    </source>
</reference>
<dbReference type="InterPro" id="IPR032675">
    <property type="entry name" value="LRR_dom_sf"/>
</dbReference>
<keyword evidence="2" id="KW-0677">Repeat</keyword>
<protein>
    <recommendedName>
        <fullName evidence="5">Disease resistance R13L4/SHOC-2-like LRR domain-containing protein</fullName>
    </recommendedName>
</protein>
<dbReference type="PROSITE" id="PS51450">
    <property type="entry name" value="LRR"/>
    <property type="match status" value="4"/>
</dbReference>
<dbReference type="Pfam" id="PF13855">
    <property type="entry name" value="LRR_8"/>
    <property type="match status" value="2"/>
</dbReference>
<dbReference type="PRINTS" id="PR00019">
    <property type="entry name" value="LEURICHRPT"/>
</dbReference>
<gene>
    <name evidence="6" type="ORF">M8C21_010176</name>
</gene>
<dbReference type="GO" id="GO:0006952">
    <property type="term" value="P:defense response"/>
    <property type="evidence" value="ECO:0007669"/>
    <property type="project" value="UniProtKB-ARBA"/>
</dbReference>
<organism evidence="6 7">
    <name type="scientific">Ambrosia artemisiifolia</name>
    <name type="common">Common ragweed</name>
    <dbReference type="NCBI Taxonomy" id="4212"/>
    <lineage>
        <taxon>Eukaryota</taxon>
        <taxon>Viridiplantae</taxon>
        <taxon>Streptophyta</taxon>
        <taxon>Embryophyta</taxon>
        <taxon>Tracheophyta</taxon>
        <taxon>Spermatophyta</taxon>
        <taxon>Magnoliopsida</taxon>
        <taxon>eudicotyledons</taxon>
        <taxon>Gunneridae</taxon>
        <taxon>Pentapetalae</taxon>
        <taxon>asterids</taxon>
        <taxon>campanulids</taxon>
        <taxon>Asterales</taxon>
        <taxon>Asteraceae</taxon>
        <taxon>Asteroideae</taxon>
        <taxon>Heliantheae alliance</taxon>
        <taxon>Heliantheae</taxon>
        <taxon>Ambrosia</taxon>
    </lineage>
</organism>
<name>A0AAD5G4G2_AMBAR</name>
<dbReference type="SMART" id="SM00364">
    <property type="entry name" value="LRR_BAC"/>
    <property type="match status" value="10"/>
</dbReference>
<sequence>MESSGRSVDEVVEEIMRIHRSLPPRPGIEEVEGAMILIRNAESEEQARMEAISRRKKGREVPDELFNVLVDMQKNLVRFQAMEQKREAVKLLELENYHRLFDEMIQRASKCVDPIGGGGDDNMQPALISLSNSGSFSGGNFSGNSLSTLTATPSSSAFSLYYDKEPVKSSELFTRDDSYVKSSELFTRDDSYVTKSELSSFHDGIGRMLRSSDSPRPAIVDSTLKPAVTSGEYGEKLSHIKLASLIEVSFKKGAKDLNLRGLLMDQIDWLPDSIGKLSSLITLDLSENRLVALPSSIGNLSSLTKLDLHSNKIIELPESIGNLVKLVYLDLRANQLTSLPPTFGKLLSLEELDLSSNNLSMVPESICSLTRLQKLNIETNNIEELPYMIGQCSSLKELIADYNKLKALPEAVGKIGSLERLSVRYNNIGRLPTTMSSLANLKELDVSFNELESVPESLCFATTLVKINVSNNFADLTSLPRSIGNLENLEELDMSNNQIRFLPDSFSMLSKLHVLKAEGNPLEIPPLSVIDQGAHAVVQYMKELQEKKQIKAPVVKQKKSWTHICFFSKSNKRKRNGMTT</sequence>
<evidence type="ECO:0000256" key="4">
    <source>
        <dbReference type="ARBA" id="ARBA00037519"/>
    </source>
</evidence>
<keyword evidence="1" id="KW-0433">Leucine-rich repeat</keyword>
<evidence type="ECO:0000256" key="1">
    <source>
        <dbReference type="ARBA" id="ARBA00022614"/>
    </source>
</evidence>
<evidence type="ECO:0000256" key="2">
    <source>
        <dbReference type="ARBA" id="ARBA00022737"/>
    </source>
</evidence>
<evidence type="ECO:0000259" key="5">
    <source>
        <dbReference type="Pfam" id="PF23598"/>
    </source>
</evidence>
<keyword evidence="7" id="KW-1185">Reference proteome</keyword>
<evidence type="ECO:0000313" key="6">
    <source>
        <dbReference type="EMBL" id="KAI7727887.1"/>
    </source>
</evidence>
<dbReference type="InterPro" id="IPR003591">
    <property type="entry name" value="Leu-rich_rpt_typical-subtyp"/>
</dbReference>
<dbReference type="InterPro" id="IPR050216">
    <property type="entry name" value="LRR_domain-containing"/>
</dbReference>
<proteinExistence type="inferred from homology"/>
<dbReference type="EMBL" id="JAMZMK010011301">
    <property type="protein sequence ID" value="KAI7727887.1"/>
    <property type="molecule type" value="Genomic_DNA"/>
</dbReference>
<comment type="similarity">
    <text evidence="3">Belongs to the SHOC2 family.</text>
</comment>
<feature type="domain" description="Disease resistance R13L4/SHOC-2-like LRR" evidence="5">
    <location>
        <begin position="319"/>
        <end position="398"/>
    </location>
</feature>
<dbReference type="AlphaFoldDB" id="A0AAD5G4G2"/>